<reference evidence="3 4" key="1">
    <citation type="submission" date="2019-01" db="EMBL/GenBank/DDBJ databases">
        <title>Lacunisphaera sp. strain TWA-58.</title>
        <authorList>
            <person name="Chen W.-M."/>
        </authorList>
    </citation>
    <scope>NUCLEOTIDE SEQUENCE [LARGE SCALE GENOMIC DNA]</scope>
    <source>
        <strain evidence="3 4">TWA-58</strain>
    </source>
</reference>
<organism evidence="3 4">
    <name type="scientific">Oleiharenicola lentus</name>
    <dbReference type="NCBI Taxonomy" id="2508720"/>
    <lineage>
        <taxon>Bacteria</taxon>
        <taxon>Pseudomonadati</taxon>
        <taxon>Verrucomicrobiota</taxon>
        <taxon>Opitutia</taxon>
        <taxon>Opitutales</taxon>
        <taxon>Opitutaceae</taxon>
        <taxon>Oleiharenicola</taxon>
    </lineage>
</organism>
<keyword evidence="1" id="KW-0812">Transmembrane</keyword>
<proteinExistence type="predicted"/>
<keyword evidence="1" id="KW-0472">Membrane</keyword>
<feature type="transmembrane region" description="Helical" evidence="1">
    <location>
        <begin position="31"/>
        <end position="53"/>
    </location>
</feature>
<evidence type="ECO:0000256" key="1">
    <source>
        <dbReference type="SAM" id="Phobius"/>
    </source>
</evidence>
<keyword evidence="1" id="KW-1133">Transmembrane helix</keyword>
<accession>A0A4Q1CCC0</accession>
<evidence type="ECO:0000313" key="3">
    <source>
        <dbReference type="EMBL" id="RXK56606.1"/>
    </source>
</evidence>
<feature type="transmembrane region" description="Helical" evidence="1">
    <location>
        <begin position="7"/>
        <end position="25"/>
    </location>
</feature>
<dbReference type="InterPro" id="IPR021309">
    <property type="entry name" value="YgaP-like_TM"/>
</dbReference>
<dbReference type="EMBL" id="SDHX01000001">
    <property type="protein sequence ID" value="RXK56606.1"/>
    <property type="molecule type" value="Genomic_DNA"/>
</dbReference>
<dbReference type="Proteomes" id="UP000290218">
    <property type="component" value="Unassembled WGS sequence"/>
</dbReference>
<dbReference type="Pfam" id="PF11127">
    <property type="entry name" value="YgaP-like_TM"/>
    <property type="match status" value="1"/>
</dbReference>
<keyword evidence="4" id="KW-1185">Reference proteome</keyword>
<evidence type="ECO:0000313" key="4">
    <source>
        <dbReference type="Proteomes" id="UP000290218"/>
    </source>
</evidence>
<name>A0A4Q1CCC0_9BACT</name>
<comment type="caution">
    <text evidence="3">The sequence shown here is derived from an EMBL/GenBank/DDBJ whole genome shotgun (WGS) entry which is preliminary data.</text>
</comment>
<dbReference type="AlphaFoldDB" id="A0A4Q1CCC0"/>
<dbReference type="OrthoDB" id="5405951at2"/>
<feature type="domain" description="Inner membrane protein YgaP-like transmembrane" evidence="2">
    <location>
        <begin position="1"/>
        <end position="58"/>
    </location>
</feature>
<protein>
    <submittedName>
        <fullName evidence="3">DUF2892 domain-containing protein</fullName>
    </submittedName>
</protein>
<evidence type="ECO:0000259" key="2">
    <source>
        <dbReference type="Pfam" id="PF11127"/>
    </source>
</evidence>
<dbReference type="RefSeq" id="WP_129047974.1">
    <property type="nucleotide sequence ID" value="NZ_SDHX01000001.1"/>
</dbReference>
<sequence>MKTNIGSIDVGLRFVGGCLIGLWGVHVETWWGLLGLLPAVTAMVGFCPLYALLHIDTTACDH</sequence>
<gene>
    <name evidence="3" type="ORF">ESB00_12280</name>
</gene>